<name>E3JPY3_PUCGT</name>
<dbReference type="AlphaFoldDB" id="E3JPY3"/>
<accession>E3JPY3</accession>
<organism evidence="2 3">
    <name type="scientific">Puccinia graminis f. sp. tritici (strain CRL 75-36-700-3 / race SCCL)</name>
    <name type="common">Black stem rust fungus</name>
    <dbReference type="NCBI Taxonomy" id="418459"/>
    <lineage>
        <taxon>Eukaryota</taxon>
        <taxon>Fungi</taxon>
        <taxon>Dikarya</taxon>
        <taxon>Basidiomycota</taxon>
        <taxon>Pucciniomycotina</taxon>
        <taxon>Pucciniomycetes</taxon>
        <taxon>Pucciniales</taxon>
        <taxon>Pucciniaceae</taxon>
        <taxon>Puccinia</taxon>
    </lineage>
</organism>
<evidence type="ECO:0000313" key="2">
    <source>
        <dbReference type="EMBL" id="EFP74066.1"/>
    </source>
</evidence>
<feature type="region of interest" description="Disordered" evidence="1">
    <location>
        <begin position="528"/>
        <end position="549"/>
    </location>
</feature>
<evidence type="ECO:0000313" key="3">
    <source>
        <dbReference type="Proteomes" id="UP000008783"/>
    </source>
</evidence>
<dbReference type="InParanoid" id="E3JPY3"/>
<dbReference type="RefSeq" id="XP_003307072.1">
    <property type="nucleotide sequence ID" value="XM_003307024.2"/>
</dbReference>
<feature type="region of interest" description="Disordered" evidence="1">
    <location>
        <begin position="581"/>
        <end position="656"/>
    </location>
</feature>
<dbReference type="GeneID" id="10527517"/>
<dbReference type="VEuPathDB" id="FungiDB:PGTG_00022"/>
<reference evidence="3" key="2">
    <citation type="journal article" date="2011" name="Proc. Natl. Acad. Sci. U.S.A.">
        <title>Obligate biotrophy features unraveled by the genomic analysis of rust fungi.</title>
        <authorList>
            <person name="Duplessis S."/>
            <person name="Cuomo C.A."/>
            <person name="Lin Y.-C."/>
            <person name="Aerts A."/>
            <person name="Tisserant E."/>
            <person name="Veneault-Fourrey C."/>
            <person name="Joly D.L."/>
            <person name="Hacquard S."/>
            <person name="Amselem J."/>
            <person name="Cantarel B.L."/>
            <person name="Chiu R."/>
            <person name="Coutinho P.M."/>
            <person name="Feau N."/>
            <person name="Field M."/>
            <person name="Frey P."/>
            <person name="Gelhaye E."/>
            <person name="Goldberg J."/>
            <person name="Grabherr M.G."/>
            <person name="Kodira C.D."/>
            <person name="Kohler A."/>
            <person name="Kuees U."/>
            <person name="Lindquist E.A."/>
            <person name="Lucas S.M."/>
            <person name="Mago R."/>
            <person name="Mauceli E."/>
            <person name="Morin E."/>
            <person name="Murat C."/>
            <person name="Pangilinan J.L."/>
            <person name="Park R."/>
            <person name="Pearson M."/>
            <person name="Quesneville H."/>
            <person name="Rouhier N."/>
            <person name="Sakthikumar S."/>
            <person name="Salamov A.A."/>
            <person name="Schmutz J."/>
            <person name="Selles B."/>
            <person name="Shapiro H."/>
            <person name="Tanguay P."/>
            <person name="Tuskan G.A."/>
            <person name="Henrissat B."/>
            <person name="Van de Peer Y."/>
            <person name="Rouze P."/>
            <person name="Ellis J.G."/>
            <person name="Dodds P.N."/>
            <person name="Schein J.E."/>
            <person name="Zhong S."/>
            <person name="Hamelin R.C."/>
            <person name="Grigoriev I.V."/>
            <person name="Szabo L.J."/>
            <person name="Martin F."/>
        </authorList>
    </citation>
    <scope>NUCLEOTIDE SEQUENCE [LARGE SCALE GENOMIC DNA]</scope>
    <source>
        <strain evidence="3">CRL 75-36-700-3 / race SCCL</strain>
    </source>
</reference>
<dbReference type="OrthoDB" id="2499763at2759"/>
<reference key="1">
    <citation type="submission" date="2007-01" db="EMBL/GenBank/DDBJ databases">
        <title>The Genome Sequence of Puccinia graminis f. sp. tritici Strain CRL 75-36-700-3.</title>
        <authorList>
            <consortium name="The Broad Institute Genome Sequencing Platform"/>
            <person name="Birren B."/>
            <person name="Lander E."/>
            <person name="Galagan J."/>
            <person name="Nusbaum C."/>
            <person name="Devon K."/>
            <person name="Cuomo C."/>
            <person name="Jaffe D."/>
            <person name="Butler J."/>
            <person name="Alvarez P."/>
            <person name="Gnerre S."/>
            <person name="Grabherr M."/>
            <person name="Mauceli E."/>
            <person name="Brockman W."/>
            <person name="Young S."/>
            <person name="LaButti K."/>
            <person name="Sykes S."/>
            <person name="DeCaprio D."/>
            <person name="Crawford M."/>
            <person name="Koehrsen M."/>
            <person name="Engels R."/>
            <person name="Montgomery P."/>
            <person name="Pearson M."/>
            <person name="Howarth C."/>
            <person name="Larson L."/>
            <person name="White J."/>
            <person name="Zeng Q."/>
            <person name="Kodira C."/>
            <person name="Yandava C."/>
            <person name="Alvarado L."/>
            <person name="O'Leary S."/>
            <person name="Szabo L."/>
            <person name="Dean R."/>
            <person name="Schein J."/>
        </authorList>
    </citation>
    <scope>NUCLEOTIDE SEQUENCE</scope>
    <source>
        <strain>CRL 75-36-700-3</strain>
    </source>
</reference>
<dbReference type="Proteomes" id="UP000008783">
    <property type="component" value="Unassembled WGS sequence"/>
</dbReference>
<feature type="compositionally biased region" description="Polar residues" evidence="1">
    <location>
        <begin position="633"/>
        <end position="650"/>
    </location>
</feature>
<proteinExistence type="predicted"/>
<keyword evidence="3" id="KW-1185">Reference proteome</keyword>
<gene>
    <name evidence="2" type="ORF">PGTG_00022</name>
</gene>
<feature type="compositionally biased region" description="Polar residues" evidence="1">
    <location>
        <begin position="606"/>
        <end position="621"/>
    </location>
</feature>
<dbReference type="EMBL" id="DS178262">
    <property type="protein sequence ID" value="EFP74066.1"/>
    <property type="molecule type" value="Genomic_DNA"/>
</dbReference>
<dbReference type="KEGG" id="pgr:PGTG_00022"/>
<dbReference type="STRING" id="418459.E3JPY3"/>
<evidence type="ECO:0000256" key="1">
    <source>
        <dbReference type="SAM" id="MobiDB-lite"/>
    </source>
</evidence>
<protein>
    <submittedName>
        <fullName evidence="2">Uncharacterized protein</fullName>
    </submittedName>
</protein>
<dbReference type="HOGENOM" id="CLU_395946_0_0_1"/>
<sequence length="711" mass="79959">MALSTSQSILEYTRHHNLTCDPDWTFEFAEDLVIEFSIAFKLAPPTQSLDEDIKHTWSSLDLITSQNGKENYKQLESLDSWLIPQGRLAYAKVVRDLVRRYKHLDLADPDWWGDGLFEPQLTPIMDDYILARRNTKATPISLQPDDLNTIKNWISFDGRQTFTDLFADGEKPIHIPTPEELSETTLQLSSLQYQKMKENKVQRGEVVRDFSPLVSMASDLLESDETLPSETSRHAISPPLIARQSSTSADSWRIKGKDFVSSVISNLREEEIRQFSPTLSNDAWNDIASLVLREVFAPPSLLDSCLRPSCTPPSSPSPHESNEQKDVAIEFLSSSADPNNWDKLEGLDNPFETVLFSRTEGMPLHLDRSTSFNPRKHWDMASCLFDEHQPARASITPEPAFEGRSKEGNQDLLEILNQLVANRGWDDQQFEHEIFGSPGEAVNLHSGLKRIPIDEPDWPIMKHEISEELLPSNLDEFRLREPCSIRSKNTTTISRGLQKVEGLKALNIELPWNAYSFLPSTTLENLTDLDSKPVDDVSTDAGSSSKDGYSFISKRLKSEHPHRDADEPWIKLSDFIDPSSSSENESYCSQLDLDGKNESGEVHQGAVSTPESTKRSTSPTIRTDPDFGKVASPTESSRVPNHSSQSNPSDTDCYPRGFEVQSDFGTQNGNSDCTEDDEFIDLLGLRSVDSSADIQNHGFYGVWTMSEPPNM</sequence>